<protein>
    <submittedName>
        <fullName evidence="1">Uncharacterized protein</fullName>
    </submittedName>
</protein>
<reference evidence="1" key="1">
    <citation type="submission" date="2020-03" db="EMBL/GenBank/DDBJ databases">
        <title>The deep terrestrial virosphere.</title>
        <authorList>
            <person name="Holmfeldt K."/>
            <person name="Nilsson E."/>
            <person name="Simone D."/>
            <person name="Lopez-Fernandez M."/>
            <person name="Wu X."/>
            <person name="de Brujin I."/>
            <person name="Lundin D."/>
            <person name="Andersson A."/>
            <person name="Bertilsson S."/>
            <person name="Dopson M."/>
        </authorList>
    </citation>
    <scope>NUCLEOTIDE SEQUENCE</scope>
    <source>
        <strain evidence="2">MM415A01997</strain>
        <strain evidence="1">MM415B00308</strain>
    </source>
</reference>
<sequence>MLIETSAPKVDRSISVEYDFGGNLEAAVGLFGADVVYSNFEDNVVIGLQGLVRRNLEKKDDKFMSDEEIRAAVEAWVPGVGAKRGDPLAALMSRFQKLTPEKQAEMIAKLKGE</sequence>
<evidence type="ECO:0000313" key="2">
    <source>
        <dbReference type="EMBL" id="QJA74467.1"/>
    </source>
</evidence>
<dbReference type="EMBL" id="MT142100">
    <property type="protein sequence ID" value="QJA74467.1"/>
    <property type="molecule type" value="Genomic_DNA"/>
</dbReference>
<organism evidence="1">
    <name type="scientific">viral metagenome</name>
    <dbReference type="NCBI Taxonomy" id="1070528"/>
    <lineage>
        <taxon>unclassified sequences</taxon>
        <taxon>metagenomes</taxon>
        <taxon>organismal metagenomes</taxon>
    </lineage>
</organism>
<dbReference type="EMBL" id="MT141565">
    <property type="protein sequence ID" value="QJA67037.1"/>
    <property type="molecule type" value="Genomic_DNA"/>
</dbReference>
<dbReference type="AlphaFoldDB" id="A0A6M3JDS0"/>
<evidence type="ECO:0000313" key="1">
    <source>
        <dbReference type="EMBL" id="QJA67037.1"/>
    </source>
</evidence>
<gene>
    <name evidence="2" type="ORF">MM415A01997_0011</name>
    <name evidence="1" type="ORF">MM415B00308_0015</name>
</gene>
<accession>A0A6M3JDS0</accession>
<name>A0A6M3JDS0_9ZZZZ</name>
<proteinExistence type="predicted"/>